<keyword evidence="3" id="KW-1185">Reference proteome</keyword>
<reference evidence="2 3" key="1">
    <citation type="submission" date="2019-04" db="EMBL/GenBank/DDBJ databases">
        <title>Azoarcus rhizosphaerae sp. nov. isolated from rhizosphere of Ficus religiosa.</title>
        <authorList>
            <person name="Lin S.-Y."/>
            <person name="Hameed A."/>
            <person name="Hsu Y.-H."/>
            <person name="Young C.-C."/>
        </authorList>
    </citation>
    <scope>NUCLEOTIDE SEQUENCE [LARGE SCALE GENOMIC DNA]</scope>
    <source>
        <strain evidence="2 3">CC-YHH848</strain>
    </source>
</reference>
<dbReference type="RefSeq" id="WP_136386858.1">
    <property type="nucleotide sequence ID" value="NZ_SSOD01000022.1"/>
</dbReference>
<dbReference type="Proteomes" id="UP000307956">
    <property type="component" value="Unassembled WGS sequence"/>
</dbReference>
<gene>
    <name evidence="2" type="ORF">E6O51_20360</name>
</gene>
<dbReference type="GO" id="GO:0003677">
    <property type="term" value="F:DNA binding"/>
    <property type="evidence" value="ECO:0007669"/>
    <property type="project" value="InterPro"/>
</dbReference>
<name>A0A4S4AAN1_9RHOO</name>
<dbReference type="InterPro" id="IPR010982">
    <property type="entry name" value="Lambda_DNA-bd_dom_sf"/>
</dbReference>
<accession>A0A4S4AAN1</accession>
<feature type="region of interest" description="Disordered" evidence="1">
    <location>
        <begin position="80"/>
        <end position="107"/>
    </location>
</feature>
<evidence type="ECO:0000256" key="1">
    <source>
        <dbReference type="SAM" id="MobiDB-lite"/>
    </source>
</evidence>
<dbReference type="Gene3D" id="1.10.260.40">
    <property type="entry name" value="lambda repressor-like DNA-binding domains"/>
    <property type="match status" value="1"/>
</dbReference>
<dbReference type="AlphaFoldDB" id="A0A4S4AAN1"/>
<dbReference type="EMBL" id="SSOD01000022">
    <property type="protein sequence ID" value="THF55942.1"/>
    <property type="molecule type" value="Genomic_DNA"/>
</dbReference>
<dbReference type="OrthoDB" id="9021722at2"/>
<protein>
    <submittedName>
        <fullName evidence="2">Helix-turn-helix domain-containing protein</fullName>
    </submittedName>
</protein>
<evidence type="ECO:0000313" key="3">
    <source>
        <dbReference type="Proteomes" id="UP000307956"/>
    </source>
</evidence>
<organism evidence="2 3">
    <name type="scientific">Pseudothauera rhizosphaerae</name>
    <dbReference type="NCBI Taxonomy" id="2565932"/>
    <lineage>
        <taxon>Bacteria</taxon>
        <taxon>Pseudomonadati</taxon>
        <taxon>Pseudomonadota</taxon>
        <taxon>Betaproteobacteria</taxon>
        <taxon>Rhodocyclales</taxon>
        <taxon>Zoogloeaceae</taxon>
        <taxon>Pseudothauera</taxon>
    </lineage>
</organism>
<sequence>MKLIDDIRAENLARLAGEHGSVKNLAEHLRKSESQVSQWINRSTNSGTGKPRTMRSTTARAIEEACGKEVGWLDRDQDHAPIENAGDVSPSTNIHGGGEMEKSKAAPTAARWPFLAVDESAYNALTNEGRAWVQARMTSAIEEAAARYGTLSEKRKA</sequence>
<comment type="caution">
    <text evidence="2">The sequence shown here is derived from an EMBL/GenBank/DDBJ whole genome shotgun (WGS) entry which is preliminary data.</text>
</comment>
<proteinExistence type="predicted"/>
<evidence type="ECO:0000313" key="2">
    <source>
        <dbReference type="EMBL" id="THF55942.1"/>
    </source>
</evidence>
<feature type="region of interest" description="Disordered" evidence="1">
    <location>
        <begin position="36"/>
        <end position="56"/>
    </location>
</feature>